<proteinExistence type="predicted"/>
<comment type="caution">
    <text evidence="2">The sequence shown here is derived from an EMBL/GenBank/DDBJ whole genome shotgun (WGS) entry which is preliminary data.</text>
</comment>
<keyword evidence="3" id="KW-1185">Reference proteome</keyword>
<feature type="compositionally biased region" description="Low complexity" evidence="1">
    <location>
        <begin position="395"/>
        <end position="421"/>
    </location>
</feature>
<name>A0A152A6A0_TIELA</name>
<dbReference type="FunCoup" id="A0A152A6A0">
    <property type="interactions" value="738"/>
</dbReference>
<reference evidence="2 3" key="1">
    <citation type="submission" date="2015-12" db="EMBL/GenBank/DDBJ databases">
        <title>Dictyostelia acquired genes for synthesis and detection of signals that induce cell-type specialization by lateral gene transfer from prokaryotes.</title>
        <authorList>
            <person name="Gloeckner G."/>
            <person name="Schaap P."/>
        </authorList>
    </citation>
    <scope>NUCLEOTIDE SEQUENCE [LARGE SCALE GENOMIC DNA]</scope>
    <source>
        <strain evidence="2 3">TK</strain>
    </source>
</reference>
<dbReference type="OMA" id="CGDIKIC"/>
<evidence type="ECO:0000256" key="1">
    <source>
        <dbReference type="SAM" id="MobiDB-lite"/>
    </source>
</evidence>
<gene>
    <name evidence="2" type="ORF">DLAC_01621</name>
</gene>
<dbReference type="EMBL" id="LODT01000006">
    <property type="protein sequence ID" value="KYR01621.1"/>
    <property type="molecule type" value="Genomic_DNA"/>
</dbReference>
<accession>A0A152A6A0</accession>
<dbReference type="AlphaFoldDB" id="A0A152A6A0"/>
<evidence type="ECO:0000313" key="3">
    <source>
        <dbReference type="Proteomes" id="UP000076078"/>
    </source>
</evidence>
<dbReference type="OrthoDB" id="18685at2759"/>
<dbReference type="InParanoid" id="A0A152A6A0"/>
<evidence type="ECO:0000313" key="2">
    <source>
        <dbReference type="EMBL" id="KYR01621.1"/>
    </source>
</evidence>
<protein>
    <submittedName>
        <fullName evidence="2">Uncharacterized protein</fullName>
    </submittedName>
</protein>
<sequence length="461" mass="52133">MVNLGVRKYGKRGRKPKAAIEFSSIVGLQPALLSSLEHVFVVDLTSFSNKTCNKLLHQMLFGKVKESEEEKVKIFVIMKTKFAPQCKECGIGNRDSKLFIKDRFIHGGNGRVILNLTSDQGSLDYRKQLTQFVYKYNKNLIILSEDKQYGYKIMGSSVPDDDPEVLQYLEYFDISHIFDKDSMDQDEQDDSKRVEQCYLKAQNWLQGRLDKGHHIHMPKNLKALEKSLEPFCNVSHPFPMKKILNILRDAGDLSICDTCQTAIPKSTNVNNQFYFSYKTLNAETQRQCQWMILHIIQEYIKTPTNQVPLKLSKLTATSSAPSQTTKISTKTMAEHLLKNCKLFVLDQESTDQPSPFSSLLQFDPPTVDLTPTPTPPPVTEPVTPTRSKSFGGSRLSSTPKKTFPSTYTPSSSTLTTPTKLTRAQTVPLSFTSTPSRSSSINSNYFSQSTSYNGSEKIKWLK</sequence>
<feature type="compositionally biased region" description="Low complexity" evidence="1">
    <location>
        <begin position="429"/>
        <end position="450"/>
    </location>
</feature>
<feature type="region of interest" description="Disordered" evidence="1">
    <location>
        <begin position="354"/>
        <end position="461"/>
    </location>
</feature>
<dbReference type="Proteomes" id="UP000076078">
    <property type="component" value="Unassembled WGS sequence"/>
</dbReference>
<organism evidence="2 3">
    <name type="scientific">Tieghemostelium lacteum</name>
    <name type="common">Slime mold</name>
    <name type="synonym">Dictyostelium lacteum</name>
    <dbReference type="NCBI Taxonomy" id="361077"/>
    <lineage>
        <taxon>Eukaryota</taxon>
        <taxon>Amoebozoa</taxon>
        <taxon>Evosea</taxon>
        <taxon>Eumycetozoa</taxon>
        <taxon>Dictyostelia</taxon>
        <taxon>Dictyosteliales</taxon>
        <taxon>Raperosteliaceae</taxon>
        <taxon>Tieghemostelium</taxon>
    </lineage>
</organism>